<evidence type="ECO:0000313" key="4">
    <source>
        <dbReference type="EMBL" id="AYB30022.1"/>
    </source>
</evidence>
<dbReference type="PROSITE" id="PS00329">
    <property type="entry name" value="HSP70_2"/>
    <property type="match status" value="1"/>
</dbReference>
<keyword evidence="3" id="KW-0067">ATP-binding</keyword>
<evidence type="ECO:0000256" key="3">
    <source>
        <dbReference type="ARBA" id="ARBA00022840"/>
    </source>
</evidence>
<dbReference type="SUPFAM" id="SSF53067">
    <property type="entry name" value="Actin-like ATPase domain"/>
    <property type="match status" value="2"/>
</dbReference>
<dbReference type="Proteomes" id="UP000266183">
    <property type="component" value="Chromosome"/>
</dbReference>
<reference evidence="5" key="1">
    <citation type="submission" date="2018-09" db="EMBL/GenBank/DDBJ databases">
        <title>Chryseolinea sp. KIS68-18 isolated from soil.</title>
        <authorList>
            <person name="Weon H.-Y."/>
            <person name="Kwon S.-W."/>
            <person name="Lee S.A."/>
        </authorList>
    </citation>
    <scope>NUCLEOTIDE SEQUENCE [LARGE SCALE GENOMIC DNA]</scope>
    <source>
        <strain evidence="5">KIS68-18</strain>
    </source>
</reference>
<dbReference type="AlphaFoldDB" id="A0A385SGL6"/>
<dbReference type="PROSITE" id="PS01036">
    <property type="entry name" value="HSP70_3"/>
    <property type="match status" value="1"/>
</dbReference>
<dbReference type="RefSeq" id="WP_119753329.1">
    <property type="nucleotide sequence ID" value="NZ_CP032382.1"/>
</dbReference>
<evidence type="ECO:0000313" key="5">
    <source>
        <dbReference type="Proteomes" id="UP000266183"/>
    </source>
</evidence>
<dbReference type="InterPro" id="IPR042054">
    <property type="entry name" value="YegD-like"/>
</dbReference>
<evidence type="ECO:0000256" key="1">
    <source>
        <dbReference type="ARBA" id="ARBA00007381"/>
    </source>
</evidence>
<sequence>MTSISCGIDFGTSNSSVAIGTGTTVSLVPVEGEQVTIPSALFFLRPNNDAYFGREAVNLFFERKEGRFMRSLKRVLGTSLMTQGTAVNNRHMQFSRIIGLFLKNLKEKTDTFAGTDVENVVMGRPVHFVDHNPAADDRAQEELKAIAQQVGFRHVEFQFEPIAAAFAHEVNIQGEQLAIVVDLGGGTSDFTVIKLSNRYIRKADRTADILASTGVRIGGNDFDKELSLARIMPEIGYRTTYGEKNIEVPLHPFHQLAEWSKVNFIYTPKALMQTRQILHQSHDPSRYARLLRVLEKETGHALLAAAERAKIVLTAQEEHQALFDFIEDDFVVNIGRSQFEISIQEEVRKISAAATKCLHDAQVKPEAIDLVILTGGSTEVPLVQTEFKRLFPQAAIADENKLSSVGLGLAYDSQNKFSGV</sequence>
<dbReference type="GO" id="GO:0140662">
    <property type="term" value="F:ATP-dependent protein folding chaperone"/>
    <property type="evidence" value="ECO:0007669"/>
    <property type="project" value="InterPro"/>
</dbReference>
<dbReference type="Gene3D" id="3.30.420.40">
    <property type="match status" value="4"/>
</dbReference>
<protein>
    <submittedName>
        <fullName evidence="4">Hsp70 family protein</fullName>
    </submittedName>
</protein>
<keyword evidence="5" id="KW-1185">Reference proteome</keyword>
<dbReference type="Pfam" id="PF00012">
    <property type="entry name" value="HSP70"/>
    <property type="match status" value="2"/>
</dbReference>
<keyword evidence="2" id="KW-0547">Nucleotide-binding</keyword>
<dbReference type="CDD" id="cd10231">
    <property type="entry name" value="ASKHA_NBD_HSP70_YegD-like"/>
    <property type="match status" value="1"/>
</dbReference>
<dbReference type="EMBL" id="CP032382">
    <property type="protein sequence ID" value="AYB30022.1"/>
    <property type="molecule type" value="Genomic_DNA"/>
</dbReference>
<dbReference type="Gene3D" id="3.90.640.10">
    <property type="entry name" value="Actin, Chain A, domain 4"/>
    <property type="match status" value="1"/>
</dbReference>
<dbReference type="InterPro" id="IPR013126">
    <property type="entry name" value="Hsp_70_fam"/>
</dbReference>
<proteinExistence type="inferred from homology"/>
<accession>A0A385SGL6</accession>
<dbReference type="OrthoDB" id="9807934at2"/>
<dbReference type="InterPro" id="IPR018181">
    <property type="entry name" value="Heat_shock_70_CS"/>
</dbReference>
<dbReference type="KEGG" id="chk:D4L85_05265"/>
<dbReference type="GO" id="GO:0005524">
    <property type="term" value="F:ATP binding"/>
    <property type="evidence" value="ECO:0007669"/>
    <property type="project" value="UniProtKB-KW"/>
</dbReference>
<dbReference type="PRINTS" id="PR00301">
    <property type="entry name" value="HEATSHOCK70"/>
</dbReference>
<evidence type="ECO:0000256" key="2">
    <source>
        <dbReference type="ARBA" id="ARBA00022741"/>
    </source>
</evidence>
<gene>
    <name evidence="4" type="ORF">D4L85_05265</name>
</gene>
<dbReference type="InterPro" id="IPR043129">
    <property type="entry name" value="ATPase_NBD"/>
</dbReference>
<organism evidence="4 5">
    <name type="scientific">Chryseolinea soli</name>
    <dbReference type="NCBI Taxonomy" id="2321403"/>
    <lineage>
        <taxon>Bacteria</taxon>
        <taxon>Pseudomonadati</taxon>
        <taxon>Bacteroidota</taxon>
        <taxon>Cytophagia</taxon>
        <taxon>Cytophagales</taxon>
        <taxon>Fulvivirgaceae</taxon>
        <taxon>Chryseolinea</taxon>
    </lineage>
</organism>
<name>A0A385SGL6_9BACT</name>
<dbReference type="PANTHER" id="PTHR19375">
    <property type="entry name" value="HEAT SHOCK PROTEIN 70KDA"/>
    <property type="match status" value="1"/>
</dbReference>
<comment type="similarity">
    <text evidence="1">Belongs to the heat shock protein 70 family.</text>
</comment>